<keyword evidence="11" id="KW-1185">Reference proteome</keyword>
<dbReference type="Gene3D" id="3.90.550.50">
    <property type="match status" value="1"/>
</dbReference>
<protein>
    <recommendedName>
        <fullName evidence="10">Hexosyltransferase</fullName>
        <ecNumber evidence="10">2.4.1.-</ecNumber>
    </recommendedName>
</protein>
<keyword evidence="7 10" id="KW-1133">Transmembrane helix</keyword>
<keyword evidence="4" id="KW-0808">Transferase</keyword>
<organism evidence="11 12">
    <name type="scientific">Saccoglossus kowalevskii</name>
    <name type="common">Acorn worm</name>
    <dbReference type="NCBI Taxonomy" id="10224"/>
    <lineage>
        <taxon>Eukaryota</taxon>
        <taxon>Metazoa</taxon>
        <taxon>Hemichordata</taxon>
        <taxon>Enteropneusta</taxon>
        <taxon>Harrimaniidae</taxon>
        <taxon>Saccoglossus</taxon>
    </lineage>
</organism>
<evidence type="ECO:0000256" key="10">
    <source>
        <dbReference type="RuleBase" id="RU363063"/>
    </source>
</evidence>
<evidence type="ECO:0000256" key="3">
    <source>
        <dbReference type="ARBA" id="ARBA00022676"/>
    </source>
</evidence>
<feature type="transmembrane region" description="Helical" evidence="10">
    <location>
        <begin position="6"/>
        <end position="26"/>
    </location>
</feature>
<dbReference type="Pfam" id="PF01762">
    <property type="entry name" value="Galactosyl_T"/>
    <property type="match status" value="1"/>
</dbReference>
<keyword evidence="6 10" id="KW-0735">Signal-anchor</keyword>
<accession>A0ABM0MNI6</accession>
<evidence type="ECO:0000256" key="8">
    <source>
        <dbReference type="ARBA" id="ARBA00023034"/>
    </source>
</evidence>
<keyword evidence="9 10" id="KW-0472">Membrane</keyword>
<reference evidence="12" key="1">
    <citation type="submission" date="2025-08" db="UniProtKB">
        <authorList>
            <consortium name="RefSeq"/>
        </authorList>
    </citation>
    <scope>IDENTIFICATION</scope>
    <source>
        <tissue evidence="12">Testes</tissue>
    </source>
</reference>
<dbReference type="Proteomes" id="UP000694865">
    <property type="component" value="Unplaced"/>
</dbReference>
<dbReference type="PANTHER" id="PTHR11214:SF314">
    <property type="entry name" value="HEXOSYLTRANSFERASE"/>
    <property type="match status" value="1"/>
</dbReference>
<sequence>MRLTKIWKYAFINLPFVVAFSLFVFFTTEKDGLRGNLAGRVEVVKVLPASTEPSLNTFVCNDGVFLVTMVISHFGHFHERYLIRKTWGGVKRVHDIDIRTVFLLGKDREHHPGTVRHRNQQTVLEKVRKENALHGDIIVLDLVDHYLNLTLKTLQGLNIITNNCSSAEYVLKVDDDVFINYDLLVKHISYSARENFVIGYLHENARPIRSAQSPEYAKWFTPITTYNRTYYPPYLIGPAYVMSHDVAKAIVQISPQVPFLPWEDVFITGLCLEKLKMTPKMDKRFDTNGEQFKQNVSCPINRLFAIHNHGSLSQVWTLFRNENRDTHCKDRTLAFEQAGNSE</sequence>
<evidence type="ECO:0000256" key="7">
    <source>
        <dbReference type="ARBA" id="ARBA00022989"/>
    </source>
</evidence>
<evidence type="ECO:0000256" key="9">
    <source>
        <dbReference type="ARBA" id="ARBA00023136"/>
    </source>
</evidence>
<evidence type="ECO:0000313" key="12">
    <source>
        <dbReference type="RefSeq" id="XP_006821577.1"/>
    </source>
</evidence>
<evidence type="ECO:0000256" key="6">
    <source>
        <dbReference type="ARBA" id="ARBA00022968"/>
    </source>
</evidence>
<evidence type="ECO:0000256" key="5">
    <source>
        <dbReference type="ARBA" id="ARBA00022692"/>
    </source>
</evidence>
<gene>
    <name evidence="12" type="primary">LOC102809574</name>
</gene>
<keyword evidence="3 10" id="KW-0328">Glycosyltransferase</keyword>
<keyword evidence="5 10" id="KW-0812">Transmembrane</keyword>
<evidence type="ECO:0000313" key="11">
    <source>
        <dbReference type="Proteomes" id="UP000694865"/>
    </source>
</evidence>
<keyword evidence="8 10" id="KW-0333">Golgi apparatus</keyword>
<evidence type="ECO:0000256" key="2">
    <source>
        <dbReference type="ARBA" id="ARBA00008661"/>
    </source>
</evidence>
<comment type="similarity">
    <text evidence="2 10">Belongs to the glycosyltransferase 31 family.</text>
</comment>
<dbReference type="InterPro" id="IPR029044">
    <property type="entry name" value="Nucleotide-diphossugar_trans"/>
</dbReference>
<evidence type="ECO:0000256" key="4">
    <source>
        <dbReference type="ARBA" id="ARBA00022679"/>
    </source>
</evidence>
<name>A0ABM0MNI6_SACKO</name>
<dbReference type="PANTHER" id="PTHR11214">
    <property type="entry name" value="BETA-1,3-N-ACETYLGLUCOSAMINYLTRANSFERASE"/>
    <property type="match status" value="1"/>
</dbReference>
<dbReference type="InterPro" id="IPR002659">
    <property type="entry name" value="Glyco_trans_31"/>
</dbReference>
<evidence type="ECO:0000256" key="1">
    <source>
        <dbReference type="ARBA" id="ARBA00004323"/>
    </source>
</evidence>
<dbReference type="SUPFAM" id="SSF53448">
    <property type="entry name" value="Nucleotide-diphospho-sugar transferases"/>
    <property type="match status" value="1"/>
</dbReference>
<comment type="subcellular location">
    <subcellularLocation>
        <location evidence="1 10">Golgi apparatus membrane</location>
        <topology evidence="1 10">Single-pass type II membrane protein</topology>
    </subcellularLocation>
</comment>
<proteinExistence type="inferred from homology"/>
<dbReference type="RefSeq" id="XP_006821577.1">
    <property type="nucleotide sequence ID" value="XM_006821514.1"/>
</dbReference>
<dbReference type="GeneID" id="102809574"/>
<dbReference type="EC" id="2.4.1.-" evidence="10"/>